<dbReference type="InterPro" id="IPR051185">
    <property type="entry name" value="ASPM"/>
</dbReference>
<dbReference type="GO" id="GO:0005516">
    <property type="term" value="F:calmodulin binding"/>
    <property type="evidence" value="ECO:0007669"/>
    <property type="project" value="UniProtKB-KW"/>
</dbReference>
<accession>A0A812JYW4</accession>
<dbReference type="SMART" id="SM00015">
    <property type="entry name" value="IQ"/>
    <property type="match status" value="5"/>
</dbReference>
<proteinExistence type="predicted"/>
<organism evidence="6 7">
    <name type="scientific">Symbiodinium natans</name>
    <dbReference type="NCBI Taxonomy" id="878477"/>
    <lineage>
        <taxon>Eukaryota</taxon>
        <taxon>Sar</taxon>
        <taxon>Alveolata</taxon>
        <taxon>Dinophyceae</taxon>
        <taxon>Suessiales</taxon>
        <taxon>Symbiodiniaceae</taxon>
        <taxon>Symbiodinium</taxon>
    </lineage>
</organism>
<dbReference type="EMBL" id="CAJNDS010000542">
    <property type="protein sequence ID" value="CAE7216824.1"/>
    <property type="molecule type" value="Genomic_DNA"/>
</dbReference>
<comment type="subcellular location">
    <subcellularLocation>
        <location evidence="1">Cytoplasm</location>
    </subcellularLocation>
</comment>
<dbReference type="GO" id="GO:0051295">
    <property type="term" value="P:establishment of meiotic spindle localization"/>
    <property type="evidence" value="ECO:0007669"/>
    <property type="project" value="TreeGrafter"/>
</dbReference>
<evidence type="ECO:0000313" key="7">
    <source>
        <dbReference type="Proteomes" id="UP000604046"/>
    </source>
</evidence>
<dbReference type="AlphaFoldDB" id="A0A812JYW4"/>
<keyword evidence="2" id="KW-0963">Cytoplasm</keyword>
<keyword evidence="7" id="KW-1185">Reference proteome</keyword>
<sequence>MQIQRCWRGYMGRLRWETEYERLWSRETAALIIQRNVRGWLARSAVTGRRKRKARAEFERARRRFKAAQKIQALTRGVLCRKRVKAFWRRKVEAATTIQRIWRGHRLRCQRRDQDRRQQLVKIQSMCRTFLVRSRRFHLLARVILVQRHWRKWLRYIPEAERARRRERSLQQRKAATIIQQGFRDSQSYAKDAAAGPSEAPPVPEGAEE</sequence>
<evidence type="ECO:0000256" key="4">
    <source>
        <dbReference type="ARBA" id="ARBA00022860"/>
    </source>
</evidence>
<feature type="region of interest" description="Disordered" evidence="5">
    <location>
        <begin position="171"/>
        <end position="209"/>
    </location>
</feature>
<dbReference type="PROSITE" id="PS50096">
    <property type="entry name" value="IQ"/>
    <property type="match status" value="4"/>
</dbReference>
<feature type="compositionally biased region" description="Polar residues" evidence="5">
    <location>
        <begin position="172"/>
        <end position="189"/>
    </location>
</feature>
<dbReference type="Gene3D" id="1.20.5.190">
    <property type="match status" value="2"/>
</dbReference>
<evidence type="ECO:0000256" key="1">
    <source>
        <dbReference type="ARBA" id="ARBA00004496"/>
    </source>
</evidence>
<dbReference type="GO" id="GO:0000278">
    <property type="term" value="P:mitotic cell cycle"/>
    <property type="evidence" value="ECO:0007669"/>
    <property type="project" value="TreeGrafter"/>
</dbReference>
<dbReference type="PANTHER" id="PTHR22706:SF1">
    <property type="entry name" value="ASSEMBLY FACTOR FOR SPINDLE MICROTUBULES"/>
    <property type="match status" value="1"/>
</dbReference>
<dbReference type="Proteomes" id="UP000604046">
    <property type="component" value="Unassembled WGS sequence"/>
</dbReference>
<dbReference type="PANTHER" id="PTHR22706">
    <property type="entry name" value="ASSEMBLY FACTOR FOR SPINDLE MICROTUBULES"/>
    <property type="match status" value="1"/>
</dbReference>
<evidence type="ECO:0000256" key="3">
    <source>
        <dbReference type="ARBA" id="ARBA00022737"/>
    </source>
</evidence>
<comment type="caution">
    <text evidence="6">The sequence shown here is derived from an EMBL/GenBank/DDBJ whole genome shotgun (WGS) entry which is preliminary data.</text>
</comment>
<evidence type="ECO:0000256" key="5">
    <source>
        <dbReference type="SAM" id="MobiDB-lite"/>
    </source>
</evidence>
<evidence type="ECO:0000313" key="6">
    <source>
        <dbReference type="EMBL" id="CAE7216824.1"/>
    </source>
</evidence>
<name>A0A812JYW4_9DINO</name>
<protein>
    <submittedName>
        <fullName evidence="6">XI-2 protein</fullName>
    </submittedName>
</protein>
<reference evidence="6" key="1">
    <citation type="submission" date="2021-02" db="EMBL/GenBank/DDBJ databases">
        <authorList>
            <person name="Dougan E. K."/>
            <person name="Rhodes N."/>
            <person name="Thang M."/>
            <person name="Chan C."/>
        </authorList>
    </citation>
    <scope>NUCLEOTIDE SEQUENCE</scope>
</reference>
<dbReference type="GO" id="GO:0007051">
    <property type="term" value="P:spindle organization"/>
    <property type="evidence" value="ECO:0007669"/>
    <property type="project" value="TreeGrafter"/>
</dbReference>
<feature type="compositionally biased region" description="Pro residues" evidence="5">
    <location>
        <begin position="199"/>
        <end position="209"/>
    </location>
</feature>
<dbReference type="GO" id="GO:0005737">
    <property type="term" value="C:cytoplasm"/>
    <property type="evidence" value="ECO:0007669"/>
    <property type="project" value="UniProtKB-SubCell"/>
</dbReference>
<dbReference type="Pfam" id="PF00612">
    <property type="entry name" value="IQ"/>
    <property type="match status" value="5"/>
</dbReference>
<dbReference type="GO" id="GO:0000922">
    <property type="term" value="C:spindle pole"/>
    <property type="evidence" value="ECO:0007669"/>
    <property type="project" value="TreeGrafter"/>
</dbReference>
<evidence type="ECO:0000256" key="2">
    <source>
        <dbReference type="ARBA" id="ARBA00022490"/>
    </source>
</evidence>
<gene>
    <name evidence="6" type="primary">XI-2</name>
    <name evidence="6" type="ORF">SNAT2548_LOCUS7673</name>
</gene>
<dbReference type="InterPro" id="IPR000048">
    <property type="entry name" value="IQ_motif_EF-hand-BS"/>
</dbReference>
<keyword evidence="3" id="KW-0677">Repeat</keyword>
<keyword evidence="4" id="KW-0112">Calmodulin-binding</keyword>